<dbReference type="Pfam" id="PF00753">
    <property type="entry name" value="Lactamase_B"/>
    <property type="match status" value="1"/>
</dbReference>
<evidence type="ECO:0000259" key="1">
    <source>
        <dbReference type="SMART" id="SM00849"/>
    </source>
</evidence>
<comment type="caution">
    <text evidence="2">The sequence shown here is derived from an EMBL/GenBank/DDBJ whole genome shotgun (WGS) entry which is preliminary data.</text>
</comment>
<gene>
    <name evidence="2" type="ORF">H8E29_05855</name>
</gene>
<dbReference type="InterPro" id="IPR036866">
    <property type="entry name" value="RibonucZ/Hydroxyglut_hydro"/>
</dbReference>
<proteinExistence type="predicted"/>
<feature type="domain" description="Metallo-beta-lactamase" evidence="1">
    <location>
        <begin position="20"/>
        <end position="199"/>
    </location>
</feature>
<dbReference type="SMART" id="SM00849">
    <property type="entry name" value="Lactamase_B"/>
    <property type="match status" value="1"/>
</dbReference>
<name>A0A8J6TI79_9CHLR</name>
<dbReference type="PANTHER" id="PTHR42951">
    <property type="entry name" value="METALLO-BETA-LACTAMASE DOMAIN-CONTAINING"/>
    <property type="match status" value="1"/>
</dbReference>
<dbReference type="AlphaFoldDB" id="A0A8J6TI79"/>
<dbReference type="CDD" id="cd16282">
    <property type="entry name" value="metallo-hydrolase-like_MBL-fold"/>
    <property type="match status" value="1"/>
</dbReference>
<dbReference type="InterPro" id="IPR001279">
    <property type="entry name" value="Metallo-B-lactamas"/>
</dbReference>
<evidence type="ECO:0000313" key="2">
    <source>
        <dbReference type="EMBL" id="MBC8334769.1"/>
    </source>
</evidence>
<dbReference type="SUPFAM" id="SSF56281">
    <property type="entry name" value="Metallo-hydrolase/oxidoreductase"/>
    <property type="match status" value="1"/>
</dbReference>
<protein>
    <submittedName>
        <fullName evidence="2">MBL fold metallo-hydrolase</fullName>
    </submittedName>
</protein>
<dbReference type="EMBL" id="JACNJN010000079">
    <property type="protein sequence ID" value="MBC8334769.1"/>
    <property type="molecule type" value="Genomic_DNA"/>
</dbReference>
<dbReference type="Gene3D" id="3.60.15.10">
    <property type="entry name" value="Ribonuclease Z/Hydroxyacylglutathione hydrolase-like"/>
    <property type="match status" value="1"/>
</dbReference>
<dbReference type="Proteomes" id="UP000614469">
    <property type="component" value="Unassembled WGS sequence"/>
</dbReference>
<accession>A0A8J6TI79</accession>
<sequence length="285" mass="32223">MHRERVSDNVYWFQSNVYAQVTAGVVVGPKWAVLIDTLALPEESIAIRDFVERELQTSIRYIINTHYHADHTWGNCFFPDATIIAHTRCSELLYERGIPALNDAKKRNSALHQIEIILPTMTLDDGELLLQIGKKHLKIIPAPGHSEDGIAVLVVEDRVLFAGDAFMPIPYLPDGNIEDMYAFYENVREMSLENIVQGHGEIILRGEVEPSINENLYYLNAIEKAARTALRRKSPMDFLASQDVEKCGKSRIHLGGLAAELHKQNLEFAYNTALKEVDANKKQAR</sequence>
<reference evidence="2 3" key="1">
    <citation type="submission" date="2020-08" db="EMBL/GenBank/DDBJ databases">
        <title>Bridging the membrane lipid divide: bacteria of the FCB group superphylum have the potential to synthesize archaeal ether lipids.</title>
        <authorList>
            <person name="Villanueva L."/>
            <person name="Von Meijenfeldt F.A.B."/>
            <person name="Westbye A.B."/>
            <person name="Yadav S."/>
            <person name="Hopmans E.C."/>
            <person name="Dutilh B.E."/>
            <person name="Sinninghe Damste J.S."/>
        </authorList>
    </citation>
    <scope>NUCLEOTIDE SEQUENCE [LARGE SCALE GENOMIC DNA]</scope>
    <source>
        <strain evidence="2">NIOZ-UU36</strain>
    </source>
</reference>
<dbReference type="PANTHER" id="PTHR42951:SF4">
    <property type="entry name" value="ACYL-COENZYME A THIOESTERASE MBLAC2"/>
    <property type="match status" value="1"/>
</dbReference>
<evidence type="ECO:0000313" key="3">
    <source>
        <dbReference type="Proteomes" id="UP000614469"/>
    </source>
</evidence>
<organism evidence="2 3">
    <name type="scientific">Candidatus Desulfolinea nitratireducens</name>
    <dbReference type="NCBI Taxonomy" id="2841698"/>
    <lineage>
        <taxon>Bacteria</taxon>
        <taxon>Bacillati</taxon>
        <taxon>Chloroflexota</taxon>
        <taxon>Anaerolineae</taxon>
        <taxon>Anaerolineales</taxon>
        <taxon>Anaerolineales incertae sedis</taxon>
        <taxon>Candidatus Desulfolinea</taxon>
    </lineage>
</organism>
<dbReference type="InterPro" id="IPR050855">
    <property type="entry name" value="NDM-1-like"/>
</dbReference>